<protein>
    <submittedName>
        <fullName evidence="4">PEP-CTERM sorting domain-containing protein</fullName>
    </submittedName>
</protein>
<dbReference type="Proteomes" id="UP000244892">
    <property type="component" value="Chromosome"/>
</dbReference>
<feature type="domain" description="Ice-binding protein C-terminal" evidence="2">
    <location>
        <begin position="492"/>
        <end position="516"/>
    </location>
</feature>
<dbReference type="RefSeq" id="WP_109038093.1">
    <property type="nucleotide sequence ID" value="NZ_CP029210.1"/>
</dbReference>
<dbReference type="NCBIfam" id="TIGR02595">
    <property type="entry name" value="PEP_CTERM"/>
    <property type="match status" value="1"/>
</dbReference>
<dbReference type="KEGG" id="aon:DEH84_17265"/>
<evidence type="ECO:0000313" key="5">
    <source>
        <dbReference type="Proteomes" id="UP000244892"/>
    </source>
</evidence>
<accession>A0A2U8FX08</accession>
<dbReference type="Gene3D" id="2.130.10.10">
    <property type="entry name" value="YVTN repeat-like/Quinoprotein amine dehydrogenase"/>
    <property type="match status" value="1"/>
</dbReference>
<dbReference type="Pfam" id="PF22494">
    <property type="entry name" value="choice_anch_I"/>
    <property type="match status" value="1"/>
</dbReference>
<evidence type="ECO:0000259" key="2">
    <source>
        <dbReference type="Pfam" id="PF07589"/>
    </source>
</evidence>
<evidence type="ECO:0000256" key="1">
    <source>
        <dbReference type="SAM" id="SignalP"/>
    </source>
</evidence>
<dbReference type="InterPro" id="IPR052956">
    <property type="entry name" value="Mesenchyme-surface_protein"/>
</dbReference>
<dbReference type="NCBIfam" id="NF038117">
    <property type="entry name" value="choice_anch_I"/>
    <property type="match status" value="1"/>
</dbReference>
<dbReference type="SUPFAM" id="SSF51004">
    <property type="entry name" value="C-terminal (heme d1) domain of cytochrome cd1-nitrite reductase"/>
    <property type="match status" value="1"/>
</dbReference>
<dbReference type="OrthoDB" id="8674919at2"/>
<organism evidence="4 5">
    <name type="scientific">Aquabacterium olei</name>
    <dbReference type="NCBI Taxonomy" id="1296669"/>
    <lineage>
        <taxon>Bacteria</taxon>
        <taxon>Pseudomonadati</taxon>
        <taxon>Pseudomonadota</taxon>
        <taxon>Betaproteobacteria</taxon>
        <taxon>Burkholderiales</taxon>
        <taxon>Aquabacterium</taxon>
    </lineage>
</organism>
<dbReference type="InterPro" id="IPR055188">
    <property type="entry name" value="Choice_anch_I"/>
</dbReference>
<keyword evidence="1" id="KW-0732">Signal</keyword>
<dbReference type="PANTHER" id="PTHR46928">
    <property type="entry name" value="MESENCHYME-SPECIFIC CELL SURFACE GLYCOPROTEIN"/>
    <property type="match status" value="1"/>
</dbReference>
<dbReference type="InterPro" id="IPR015943">
    <property type="entry name" value="WD40/YVTN_repeat-like_dom_sf"/>
</dbReference>
<reference evidence="4 5" key="1">
    <citation type="submission" date="2018-05" db="EMBL/GenBank/DDBJ databases">
        <title>complete genome sequence of Aquabacterium olei NBRC 110486.</title>
        <authorList>
            <person name="Tang B."/>
            <person name="Chang J."/>
            <person name="Zhang L."/>
            <person name="Yang H."/>
        </authorList>
    </citation>
    <scope>NUCLEOTIDE SEQUENCE [LARGE SCALE GENOMIC DNA]</scope>
    <source>
        <strain evidence="4 5">NBRC 110486</strain>
    </source>
</reference>
<feature type="chain" id="PRO_5015864107" evidence="1">
    <location>
        <begin position="24"/>
        <end position="519"/>
    </location>
</feature>
<dbReference type="EMBL" id="CP029210">
    <property type="protein sequence ID" value="AWI54974.1"/>
    <property type="molecule type" value="Genomic_DNA"/>
</dbReference>
<dbReference type="InterPro" id="IPR013424">
    <property type="entry name" value="Ice-binding_C"/>
</dbReference>
<feature type="domain" description="Choice-of-anchor I" evidence="3">
    <location>
        <begin position="45"/>
        <end position="446"/>
    </location>
</feature>
<gene>
    <name evidence="4" type="ORF">DEH84_17265</name>
</gene>
<evidence type="ECO:0000259" key="3">
    <source>
        <dbReference type="Pfam" id="PF22494"/>
    </source>
</evidence>
<dbReference type="PANTHER" id="PTHR46928:SF1">
    <property type="entry name" value="MESENCHYME-SPECIFIC CELL SURFACE GLYCOPROTEIN"/>
    <property type="match status" value="1"/>
</dbReference>
<dbReference type="AlphaFoldDB" id="A0A2U8FX08"/>
<evidence type="ECO:0000313" key="4">
    <source>
        <dbReference type="EMBL" id="AWI54974.1"/>
    </source>
</evidence>
<feature type="signal peptide" evidence="1">
    <location>
        <begin position="1"/>
        <end position="23"/>
    </location>
</feature>
<keyword evidence="5" id="KW-1185">Reference proteome</keyword>
<dbReference type="Pfam" id="PF07589">
    <property type="entry name" value="PEP-CTERM"/>
    <property type="match status" value="1"/>
</dbReference>
<dbReference type="InterPro" id="IPR011048">
    <property type="entry name" value="Haem_d1_sf"/>
</dbReference>
<name>A0A2U8FX08_9BURK</name>
<sequence length="519" mass="54133">MKKNCVSLLLSTALAALSAPATAGLLDGARQAWTHQHAATDGYLAEILSFDAGRNEIWVSGVSGIDILDARTGALQQRIDVRASGSVNSVAIHNGVAAIALEHPTQRELPGIVQTYSTATRTLTGQYTVGALPDMLTFTPDGHRLLVANEGTPDNTSQSGVKAANSHYGALTSPSGTFPRRYGSHALDPVGSISIIHLGTGTVTTVGNLDAAPRTGSHLRTNTGMNFEPEYIAVNAAGTKAYVTLQEANGLAVVDLASGTVDKVVGLGAKDFSAAGQRIDPKNDGSIGLVSVQAKGLYMPDGIATYTRGGQTFLVMANEGDFREDDADRSAASSVDPSLSGTLLSNLRVSNTDSSAGALYAAGARSFSIRDAEGQLVYDSGEILDREAMALGIYDDGRSRDKGVEPESIELMEIDGRTLAFVGLERTTKAAVAAFDITDPRNVTFLRMLVAEGSVSPEGLKGFRLGNAYYLGLSNEVSNTTTLFHLGTAAAPVPEPGSLALVMAGLGVLAAVQRRRPSH</sequence>
<proteinExistence type="predicted"/>